<gene>
    <name evidence="2" type="ORF">OGATHE_004140</name>
</gene>
<dbReference type="EMBL" id="JAEUBD010001178">
    <property type="protein sequence ID" value="KAH3665324.1"/>
    <property type="molecule type" value="Genomic_DNA"/>
</dbReference>
<keyword evidence="1" id="KW-0732">Signal</keyword>
<proteinExistence type="predicted"/>
<evidence type="ECO:0000256" key="1">
    <source>
        <dbReference type="SAM" id="SignalP"/>
    </source>
</evidence>
<name>A0A9P8P612_9ASCO</name>
<protein>
    <recommendedName>
        <fullName evidence="4">Secreted protein</fullName>
    </recommendedName>
</protein>
<reference evidence="2" key="1">
    <citation type="journal article" date="2021" name="Open Biol.">
        <title>Shared evolutionary footprints suggest mitochondrial oxidative damage underlies multiple complex I losses in fungi.</title>
        <authorList>
            <person name="Schikora-Tamarit M.A."/>
            <person name="Marcet-Houben M."/>
            <person name="Nosek J."/>
            <person name="Gabaldon T."/>
        </authorList>
    </citation>
    <scope>NUCLEOTIDE SEQUENCE</scope>
    <source>
        <strain evidence="2">NCAIM Y.01608</strain>
    </source>
</reference>
<evidence type="ECO:0000313" key="3">
    <source>
        <dbReference type="Proteomes" id="UP000788993"/>
    </source>
</evidence>
<accession>A0A9P8P612</accession>
<dbReference type="AlphaFoldDB" id="A0A9P8P612"/>
<feature type="signal peptide" evidence="1">
    <location>
        <begin position="1"/>
        <end position="21"/>
    </location>
</feature>
<dbReference type="Proteomes" id="UP000788993">
    <property type="component" value="Unassembled WGS sequence"/>
</dbReference>
<sequence length="140" mass="15748">MAHVAKLEVVLPLVLLRVAETVENIVGKIEEAGILLVALVLVEVEGLVVAKQRPDQHFIEAQVIVVSSFLLIGCPVLIPVGESSVENLLHQIEHHVVHEIVPWEFMELKNNQWNAARLKKPQLEKVANRHVQRQLDKLFA</sequence>
<comment type="caution">
    <text evidence="2">The sequence shown here is derived from an EMBL/GenBank/DDBJ whole genome shotgun (WGS) entry which is preliminary data.</text>
</comment>
<feature type="chain" id="PRO_5040196320" description="Secreted protein" evidence="1">
    <location>
        <begin position="22"/>
        <end position="140"/>
    </location>
</feature>
<evidence type="ECO:0008006" key="4">
    <source>
        <dbReference type="Google" id="ProtNLM"/>
    </source>
</evidence>
<organism evidence="2 3">
    <name type="scientific">Ogataea polymorpha</name>
    <dbReference type="NCBI Taxonomy" id="460523"/>
    <lineage>
        <taxon>Eukaryota</taxon>
        <taxon>Fungi</taxon>
        <taxon>Dikarya</taxon>
        <taxon>Ascomycota</taxon>
        <taxon>Saccharomycotina</taxon>
        <taxon>Pichiomycetes</taxon>
        <taxon>Pichiales</taxon>
        <taxon>Pichiaceae</taxon>
        <taxon>Ogataea</taxon>
    </lineage>
</organism>
<reference evidence="2" key="2">
    <citation type="submission" date="2021-01" db="EMBL/GenBank/DDBJ databases">
        <authorList>
            <person name="Schikora-Tamarit M.A."/>
        </authorList>
    </citation>
    <scope>NUCLEOTIDE SEQUENCE</scope>
    <source>
        <strain evidence="2">NCAIM Y.01608</strain>
    </source>
</reference>
<evidence type="ECO:0000313" key="2">
    <source>
        <dbReference type="EMBL" id="KAH3665324.1"/>
    </source>
</evidence>
<keyword evidence="3" id="KW-1185">Reference proteome</keyword>